<sequence length="44" mass="5379">MGVIELLLWINEWLVNNEVMDSSMYVWIDRMFVIDDGEKNDRWC</sequence>
<gene>
    <name evidence="1" type="ORF">NCAV_0120</name>
</gene>
<evidence type="ECO:0000313" key="2">
    <source>
        <dbReference type="Proteomes" id="UP000236248"/>
    </source>
</evidence>
<dbReference type="EMBL" id="LT981265">
    <property type="protein sequence ID" value="SPC33320.1"/>
    <property type="molecule type" value="Genomic_DNA"/>
</dbReference>
<keyword evidence="2" id="KW-1185">Reference proteome</keyword>
<organism evidence="1 2">
    <name type="scientific">Candidatus Nitrosocaldus cavascurensis</name>
    <dbReference type="NCBI Taxonomy" id="2058097"/>
    <lineage>
        <taxon>Archaea</taxon>
        <taxon>Nitrososphaerota</taxon>
        <taxon>Nitrososphaeria</taxon>
        <taxon>Candidatus Nitrosocaldales</taxon>
        <taxon>Candidatus Nitrosocaldaceae</taxon>
        <taxon>Candidatus Nitrosocaldus</taxon>
    </lineage>
</organism>
<reference evidence="2" key="1">
    <citation type="submission" date="2018-01" db="EMBL/GenBank/DDBJ databases">
        <authorList>
            <person name="Kerou L M."/>
        </authorList>
    </citation>
    <scope>NUCLEOTIDE SEQUENCE [LARGE SCALE GENOMIC DNA]</scope>
    <source>
        <strain evidence="2">SCU2</strain>
    </source>
</reference>
<dbReference type="KEGG" id="ncv:NCAV_0120"/>
<dbReference type="AlphaFoldDB" id="A0A2K5ANU9"/>
<proteinExistence type="predicted"/>
<evidence type="ECO:0000313" key="1">
    <source>
        <dbReference type="EMBL" id="SPC33320.1"/>
    </source>
</evidence>
<protein>
    <submittedName>
        <fullName evidence="1">Uncharacterized protein</fullName>
    </submittedName>
</protein>
<accession>A0A2K5ANU9</accession>
<name>A0A2K5ANU9_9ARCH</name>
<dbReference type="Proteomes" id="UP000236248">
    <property type="component" value="Chromosome NCAV"/>
</dbReference>